<gene>
    <name evidence="2" type="ORF">N4264_10285</name>
</gene>
<proteinExistence type="predicted"/>
<keyword evidence="3" id="KW-1185">Reference proteome</keyword>
<evidence type="ECO:0000256" key="1">
    <source>
        <dbReference type="SAM" id="MobiDB-lite"/>
    </source>
</evidence>
<organism evidence="2 3">
    <name type="scientific">Tahibacter amnicola</name>
    <dbReference type="NCBI Taxonomy" id="2976241"/>
    <lineage>
        <taxon>Bacteria</taxon>
        <taxon>Pseudomonadati</taxon>
        <taxon>Pseudomonadota</taxon>
        <taxon>Gammaproteobacteria</taxon>
        <taxon>Lysobacterales</taxon>
        <taxon>Rhodanobacteraceae</taxon>
        <taxon>Tahibacter</taxon>
    </lineage>
</organism>
<accession>A0ABY6BKP9</accession>
<feature type="region of interest" description="Disordered" evidence="1">
    <location>
        <begin position="32"/>
        <end position="78"/>
    </location>
</feature>
<dbReference type="EMBL" id="CP104694">
    <property type="protein sequence ID" value="UXI69988.1"/>
    <property type="molecule type" value="Genomic_DNA"/>
</dbReference>
<protein>
    <submittedName>
        <fullName evidence="2">Uncharacterized protein</fullName>
    </submittedName>
</protein>
<dbReference type="Proteomes" id="UP001064632">
    <property type="component" value="Chromosome"/>
</dbReference>
<sequence length="132" mass="14152">MNDGRDRNDFAFGAGGRRSLVAAGRRANAVLHLPGDAGGQHDTGSAAQSHQPRRTLATNRHAAQRGDPGRLHRRTRQRQDGRIELGVGLGLGQLAVQARQIRLLPGEEGFEFALVGSFLSHSANLARIFANA</sequence>
<name>A0ABY6BKP9_9GAMM</name>
<evidence type="ECO:0000313" key="2">
    <source>
        <dbReference type="EMBL" id="UXI69988.1"/>
    </source>
</evidence>
<evidence type="ECO:0000313" key="3">
    <source>
        <dbReference type="Proteomes" id="UP001064632"/>
    </source>
</evidence>
<reference evidence="2" key="1">
    <citation type="submission" date="2022-09" db="EMBL/GenBank/DDBJ databases">
        <title>Tahibacter sp. nov., isolated from a fresh water.</title>
        <authorList>
            <person name="Baek J.H."/>
            <person name="Lee J.K."/>
            <person name="Kim J.M."/>
            <person name="Jeon C.O."/>
        </authorList>
    </citation>
    <scope>NUCLEOTIDE SEQUENCE</scope>
    <source>
        <strain evidence="2">W38</strain>
    </source>
</reference>
<dbReference type="RefSeq" id="WP_261696940.1">
    <property type="nucleotide sequence ID" value="NZ_CP104694.1"/>
</dbReference>